<name>A0A6A6UCP0_9PEZI</name>
<evidence type="ECO:0000313" key="10">
    <source>
        <dbReference type="EMBL" id="KAF2669922.1"/>
    </source>
</evidence>
<dbReference type="Pfam" id="PF00649">
    <property type="entry name" value="Copper-fist"/>
    <property type="match status" value="1"/>
</dbReference>
<comment type="subcellular location">
    <subcellularLocation>
        <location evidence="1">Nucleus</location>
    </subcellularLocation>
</comment>
<feature type="compositionally biased region" description="Polar residues" evidence="8">
    <location>
        <begin position="303"/>
        <end position="330"/>
    </location>
</feature>
<evidence type="ECO:0000313" key="11">
    <source>
        <dbReference type="Proteomes" id="UP000799302"/>
    </source>
</evidence>
<dbReference type="Proteomes" id="UP000799302">
    <property type="component" value="Unassembled WGS sequence"/>
</dbReference>
<dbReference type="GO" id="GO:0000981">
    <property type="term" value="F:DNA-binding transcription factor activity, RNA polymerase II-specific"/>
    <property type="evidence" value="ECO:0007669"/>
    <property type="project" value="TreeGrafter"/>
</dbReference>
<feature type="domain" description="Copper-fist" evidence="9">
    <location>
        <begin position="1"/>
        <end position="40"/>
    </location>
</feature>
<dbReference type="PRINTS" id="PR00617">
    <property type="entry name" value="COPPERFIST"/>
</dbReference>
<keyword evidence="2" id="KW-0479">Metal-binding</keyword>
<dbReference type="SMART" id="SM00412">
    <property type="entry name" value="Cu_FIST"/>
    <property type="match status" value="1"/>
</dbReference>
<organism evidence="10 11">
    <name type="scientific">Microthyrium microscopicum</name>
    <dbReference type="NCBI Taxonomy" id="703497"/>
    <lineage>
        <taxon>Eukaryota</taxon>
        <taxon>Fungi</taxon>
        <taxon>Dikarya</taxon>
        <taxon>Ascomycota</taxon>
        <taxon>Pezizomycotina</taxon>
        <taxon>Dothideomycetes</taxon>
        <taxon>Dothideomycetes incertae sedis</taxon>
        <taxon>Microthyriales</taxon>
        <taxon>Microthyriaceae</taxon>
        <taxon>Microthyrium</taxon>
    </lineage>
</organism>
<evidence type="ECO:0000256" key="6">
    <source>
        <dbReference type="ARBA" id="ARBA00023163"/>
    </source>
</evidence>
<keyword evidence="7" id="KW-0539">Nucleus</keyword>
<reference evidence="10" key="1">
    <citation type="journal article" date="2020" name="Stud. Mycol.">
        <title>101 Dothideomycetes genomes: a test case for predicting lifestyles and emergence of pathogens.</title>
        <authorList>
            <person name="Haridas S."/>
            <person name="Albert R."/>
            <person name="Binder M."/>
            <person name="Bloem J."/>
            <person name="Labutti K."/>
            <person name="Salamov A."/>
            <person name="Andreopoulos B."/>
            <person name="Baker S."/>
            <person name="Barry K."/>
            <person name="Bills G."/>
            <person name="Bluhm B."/>
            <person name="Cannon C."/>
            <person name="Castanera R."/>
            <person name="Culley D."/>
            <person name="Daum C."/>
            <person name="Ezra D."/>
            <person name="Gonzalez J."/>
            <person name="Henrissat B."/>
            <person name="Kuo A."/>
            <person name="Liang C."/>
            <person name="Lipzen A."/>
            <person name="Lutzoni F."/>
            <person name="Magnuson J."/>
            <person name="Mondo S."/>
            <person name="Nolan M."/>
            <person name="Ohm R."/>
            <person name="Pangilinan J."/>
            <person name="Park H.-J."/>
            <person name="Ramirez L."/>
            <person name="Alfaro M."/>
            <person name="Sun H."/>
            <person name="Tritt A."/>
            <person name="Yoshinaga Y."/>
            <person name="Zwiers L.-H."/>
            <person name="Turgeon B."/>
            <person name="Goodwin S."/>
            <person name="Spatafora J."/>
            <person name="Crous P."/>
            <person name="Grigoriev I."/>
        </authorList>
    </citation>
    <scope>NUCLEOTIDE SEQUENCE</scope>
    <source>
        <strain evidence="10">CBS 115976</strain>
    </source>
</reference>
<keyword evidence="3" id="KW-0862">Zinc</keyword>
<keyword evidence="4" id="KW-0186">Copper</keyword>
<dbReference type="SUPFAM" id="SSF57879">
    <property type="entry name" value="Zinc domain conserved in yeast copper-regulated transcription factors"/>
    <property type="match status" value="1"/>
</dbReference>
<evidence type="ECO:0000256" key="1">
    <source>
        <dbReference type="ARBA" id="ARBA00004123"/>
    </source>
</evidence>
<evidence type="ECO:0000256" key="5">
    <source>
        <dbReference type="ARBA" id="ARBA00023015"/>
    </source>
</evidence>
<dbReference type="AlphaFoldDB" id="A0A6A6UCP0"/>
<dbReference type="GO" id="GO:0006879">
    <property type="term" value="P:intracellular iron ion homeostasis"/>
    <property type="evidence" value="ECO:0007669"/>
    <property type="project" value="TreeGrafter"/>
</dbReference>
<dbReference type="GO" id="GO:0006878">
    <property type="term" value="P:intracellular copper ion homeostasis"/>
    <property type="evidence" value="ECO:0007669"/>
    <property type="project" value="TreeGrafter"/>
</dbReference>
<keyword evidence="5" id="KW-0805">Transcription regulation</keyword>
<accession>A0A6A6UCP0</accession>
<evidence type="ECO:0000259" key="9">
    <source>
        <dbReference type="PROSITE" id="PS50073"/>
    </source>
</evidence>
<feature type="region of interest" description="Disordered" evidence="8">
    <location>
        <begin position="303"/>
        <end position="336"/>
    </location>
</feature>
<evidence type="ECO:0000256" key="8">
    <source>
        <dbReference type="SAM" id="MobiDB-lite"/>
    </source>
</evidence>
<dbReference type="InterPro" id="IPR036395">
    <property type="entry name" value="Cu_fist_DNA-bd_dom_sf"/>
</dbReference>
<dbReference type="GO" id="GO:0005507">
    <property type="term" value="F:copper ion binding"/>
    <property type="evidence" value="ECO:0007669"/>
    <property type="project" value="InterPro"/>
</dbReference>
<keyword evidence="6" id="KW-0804">Transcription</keyword>
<dbReference type="PANTHER" id="PTHR28088:SF5">
    <property type="entry name" value="TRANSCRIPTIONAL ACTIVATOR HAA1-RELATED"/>
    <property type="match status" value="1"/>
</dbReference>
<dbReference type="InterPro" id="IPR051763">
    <property type="entry name" value="Copper_Homeo_Regul"/>
</dbReference>
<dbReference type="InterPro" id="IPR001083">
    <property type="entry name" value="Cu_fist_DNA-bd_dom"/>
</dbReference>
<dbReference type="FunFam" id="3.90.430.10:FF:000001">
    <property type="entry name" value="Copper fist DNA-binding protein"/>
    <property type="match status" value="1"/>
</dbReference>
<evidence type="ECO:0000256" key="7">
    <source>
        <dbReference type="ARBA" id="ARBA00023242"/>
    </source>
</evidence>
<dbReference type="GO" id="GO:0005634">
    <property type="term" value="C:nucleus"/>
    <property type="evidence" value="ECO:0007669"/>
    <property type="project" value="UniProtKB-SubCell"/>
</dbReference>
<proteinExistence type="predicted"/>
<feature type="compositionally biased region" description="Polar residues" evidence="8">
    <location>
        <begin position="191"/>
        <end position="205"/>
    </location>
</feature>
<dbReference type="SMART" id="SM01090">
    <property type="entry name" value="Copper-fist"/>
    <property type="match status" value="1"/>
</dbReference>
<dbReference type="OrthoDB" id="5600085at2759"/>
<evidence type="ECO:0000256" key="3">
    <source>
        <dbReference type="ARBA" id="ARBA00022833"/>
    </source>
</evidence>
<keyword evidence="11" id="KW-1185">Reference proteome</keyword>
<feature type="region of interest" description="Disordered" evidence="8">
    <location>
        <begin position="185"/>
        <end position="215"/>
    </location>
</feature>
<dbReference type="PROSITE" id="PS50073">
    <property type="entry name" value="COPPER_FIST_2"/>
    <property type="match status" value="1"/>
</dbReference>
<dbReference type="PANTHER" id="PTHR28088">
    <property type="entry name" value="TRANSCRIPTIONAL ACTIVATOR HAA1-RELATED"/>
    <property type="match status" value="1"/>
</dbReference>
<dbReference type="GO" id="GO:0000978">
    <property type="term" value="F:RNA polymerase II cis-regulatory region sequence-specific DNA binding"/>
    <property type="evidence" value="ECO:0007669"/>
    <property type="project" value="TreeGrafter"/>
</dbReference>
<evidence type="ECO:0000256" key="4">
    <source>
        <dbReference type="ARBA" id="ARBA00023008"/>
    </source>
</evidence>
<dbReference type="Gene3D" id="3.90.430.10">
    <property type="entry name" value="Copper fist DNA-binding domain"/>
    <property type="match status" value="1"/>
</dbReference>
<protein>
    <recommendedName>
        <fullName evidence="9">Copper-fist domain-containing protein</fullName>
    </recommendedName>
</protein>
<dbReference type="EMBL" id="MU004234">
    <property type="protein sequence ID" value="KAF2669922.1"/>
    <property type="molecule type" value="Genomic_DNA"/>
</dbReference>
<gene>
    <name evidence="10" type="ORF">BT63DRAFT_224967</name>
</gene>
<sequence length="430" mass="47001">MPLIDGQKWACDSCIRGHRVSTCQHDDRQLKLIPPKGRPVKQCEHCRTARKSKSHHGKCDCGSKKDKKEKAEIKVDIGCCCHKGENCQCGTRNESIETRMERSLKRTSHSVKVKPSLSTSSSEGKLTVFANGHHKPCHRSNNLAHTSGAPYKVPRPHTLHGISAFAKTEDELEWLESIDSAPRASDDMWLPQNSRAMSPPSISRTNSHESLDADDDVGASESISFDFDKHFASRTESMPNGSLDALDYNGGLAGYWSGEQPNSSDFLALSLNTSTSPNFNSEIDWSIFSPSDLPLISPQVSNFDQSLSNSGESAYQSIPGLTSNSSNAQESETEPVSWDAPMNLESYYQAAQSQQLKGPQPRHMSSSSAITAINFGSSEGGDSDRNAILIPADSDADDDAVDDYNDWEGAFSNAQSAETSAMTRSYAWLQ</sequence>
<evidence type="ECO:0000256" key="2">
    <source>
        <dbReference type="ARBA" id="ARBA00022723"/>
    </source>
</evidence>
<dbReference type="GO" id="GO:0045944">
    <property type="term" value="P:positive regulation of transcription by RNA polymerase II"/>
    <property type="evidence" value="ECO:0007669"/>
    <property type="project" value="TreeGrafter"/>
</dbReference>